<dbReference type="EMBL" id="CP078078">
    <property type="protein sequence ID" value="UPL19427.1"/>
    <property type="molecule type" value="Genomic_DNA"/>
</dbReference>
<dbReference type="PANTHER" id="PTHR43190">
    <property type="entry name" value="N-ACETYL-D-GLUCOSAMINE KINASE"/>
    <property type="match status" value="1"/>
</dbReference>
<dbReference type="PANTHER" id="PTHR43190:SF3">
    <property type="entry name" value="N-ACETYL-D-GLUCOSAMINE KINASE"/>
    <property type="match status" value="1"/>
</dbReference>
<dbReference type="InterPro" id="IPR052519">
    <property type="entry name" value="Euk-type_GlcNAc_Kinase"/>
</dbReference>
<dbReference type="SUPFAM" id="SSF53067">
    <property type="entry name" value="Actin-like ATPase domain"/>
    <property type="match status" value="2"/>
</dbReference>
<protein>
    <recommendedName>
        <fullName evidence="1">ATPase BadF/BadG/BcrA/BcrD type domain-containing protein</fullName>
    </recommendedName>
</protein>
<dbReference type="InterPro" id="IPR043129">
    <property type="entry name" value="ATPase_NBD"/>
</dbReference>
<dbReference type="Gene3D" id="3.30.420.40">
    <property type="match status" value="2"/>
</dbReference>
<reference evidence="2 3" key="1">
    <citation type="submission" date="2021-06" db="EMBL/GenBank/DDBJ databases">
        <title>Genome-based taxonomic framework of Microbacterium strains isolated from marine environment, the description of four new species and reclassification of four preexisting species.</title>
        <authorList>
            <person name="Lee S.D."/>
            <person name="Kim S.-M."/>
            <person name="Byeon Y.-S."/>
            <person name="Yang H.L."/>
            <person name="Kim I.S."/>
        </authorList>
    </citation>
    <scope>NUCLEOTIDE SEQUENCE [LARGE SCALE GENOMIC DNA]</scope>
    <source>
        <strain evidence="2 3">KSW4-10</strain>
    </source>
</reference>
<dbReference type="InterPro" id="IPR002731">
    <property type="entry name" value="ATPase_BadF"/>
</dbReference>
<proteinExistence type="predicted"/>
<dbReference type="Proteomes" id="UP000830631">
    <property type="component" value="Chromosome"/>
</dbReference>
<sequence length="289" mass="29207">MDVGGTKAAVRATDVTGRVVTDVVVSSAEWDAEPADAAAAWLVDVLARALPSGASVRALAIGAQGLDRSEVAHDLEHALRTHGFTRVQCVNDAALLVPAAGLTEGIGLIAGTGAIGVGADAAGAPLVTGGWGWVIGDEAGAAGLVREATRAALLAYDDGAPDDGLLGALLADFDVADAERLARIVNDEPTMANWGPHAPAVFRAADAGSTLAVGVIDDGASHLVRLVDQLRRRGAAGRTVVAAGGVITAQPRLAASVRALLVARHPELDFVILGDQPVAGAWFLANRLG</sequence>
<name>A0ABY4J328_9MICO</name>
<evidence type="ECO:0000313" key="2">
    <source>
        <dbReference type="EMBL" id="UPL19427.1"/>
    </source>
</evidence>
<keyword evidence="3" id="KW-1185">Reference proteome</keyword>
<feature type="domain" description="ATPase BadF/BadG/BcrA/BcrD type" evidence="1">
    <location>
        <begin position="2"/>
        <end position="255"/>
    </location>
</feature>
<evidence type="ECO:0000259" key="1">
    <source>
        <dbReference type="Pfam" id="PF01869"/>
    </source>
</evidence>
<evidence type="ECO:0000313" key="3">
    <source>
        <dbReference type="Proteomes" id="UP000830631"/>
    </source>
</evidence>
<gene>
    <name evidence="2" type="ORF">KV397_00810</name>
</gene>
<accession>A0ABY4J328</accession>
<dbReference type="Pfam" id="PF01869">
    <property type="entry name" value="BcrAD_BadFG"/>
    <property type="match status" value="1"/>
</dbReference>
<organism evidence="2 3">
    <name type="scientific">Microbacterium aurugineum</name>
    <dbReference type="NCBI Taxonomy" id="2851642"/>
    <lineage>
        <taxon>Bacteria</taxon>
        <taxon>Bacillati</taxon>
        <taxon>Actinomycetota</taxon>
        <taxon>Actinomycetes</taxon>
        <taxon>Micrococcales</taxon>
        <taxon>Microbacteriaceae</taxon>
        <taxon>Microbacterium</taxon>
    </lineage>
</organism>